<keyword evidence="1" id="KW-0472">Membrane</keyword>
<reference evidence="2" key="1">
    <citation type="submission" date="2021-04" db="EMBL/GenBank/DDBJ databases">
        <title>Pseudaminobacter soli sp. nov., isolated from paddy soil contaminated by heavy metals.</title>
        <authorList>
            <person name="Zhang K."/>
        </authorList>
    </citation>
    <scope>NUCLEOTIDE SEQUENCE</scope>
    <source>
        <strain evidence="2">19-2017</strain>
    </source>
</reference>
<feature type="transmembrane region" description="Helical" evidence="1">
    <location>
        <begin position="30"/>
        <end position="55"/>
    </location>
</feature>
<gene>
    <name evidence="2" type="ORF">KEU06_14150</name>
</gene>
<evidence type="ECO:0000256" key="1">
    <source>
        <dbReference type="SAM" id="Phobius"/>
    </source>
</evidence>
<keyword evidence="1" id="KW-1133">Transmembrane helix</keyword>
<keyword evidence="3" id="KW-1185">Reference proteome</keyword>
<evidence type="ECO:0000313" key="2">
    <source>
        <dbReference type="EMBL" id="MBS3649751.1"/>
    </source>
</evidence>
<accession>A0A942E2D2</accession>
<dbReference type="InterPro" id="IPR024399">
    <property type="entry name" value="DUF2628"/>
</dbReference>
<comment type="caution">
    <text evidence="2">The sequence shown here is derived from an EMBL/GenBank/DDBJ whole genome shotgun (WGS) entry which is preliminary data.</text>
</comment>
<dbReference type="AlphaFoldDB" id="A0A942E2D2"/>
<organism evidence="2 3">
    <name type="scientific">Pseudaminobacter soli</name>
    <name type="common">ex Zhang et al. 2022</name>
    <dbReference type="NCBI Taxonomy" id="2831468"/>
    <lineage>
        <taxon>Bacteria</taxon>
        <taxon>Pseudomonadati</taxon>
        <taxon>Pseudomonadota</taxon>
        <taxon>Alphaproteobacteria</taxon>
        <taxon>Hyphomicrobiales</taxon>
        <taxon>Phyllobacteriaceae</taxon>
        <taxon>Pseudaminobacter</taxon>
    </lineage>
</organism>
<keyword evidence="1" id="KW-0812">Transmembrane</keyword>
<name>A0A942E2D2_9HYPH</name>
<dbReference type="Pfam" id="PF10947">
    <property type="entry name" value="DUF2628"/>
    <property type="match status" value="1"/>
</dbReference>
<evidence type="ECO:0000313" key="3">
    <source>
        <dbReference type="Proteomes" id="UP000680348"/>
    </source>
</evidence>
<dbReference type="EMBL" id="JAGWCR010000007">
    <property type="protein sequence ID" value="MBS3649751.1"/>
    <property type="molecule type" value="Genomic_DNA"/>
</dbReference>
<dbReference type="Proteomes" id="UP000680348">
    <property type="component" value="Unassembled WGS sequence"/>
</dbReference>
<sequence length="162" mass="17529">MARFVVFERGEESGPDRLAKTRILRDGFHFWAFLFSPIWLLWNGLLIEAVIIFAAEFGLAALGEVTGYGFTASLLSLLVAIYIGLEGVTLKAASLRRRGWRESGVVEADNLADAEVRVGVDMAGEESSAPGPLSDTRPMLTWTQPRTGATPALGLLGYTGRA</sequence>
<dbReference type="RefSeq" id="WP_188255317.1">
    <property type="nucleotide sequence ID" value="NZ_JABVCF010000007.1"/>
</dbReference>
<feature type="transmembrane region" description="Helical" evidence="1">
    <location>
        <begin position="67"/>
        <end position="88"/>
    </location>
</feature>
<protein>
    <submittedName>
        <fullName evidence="2">DUF2628 domain-containing protein</fullName>
    </submittedName>
</protein>
<proteinExistence type="predicted"/>